<dbReference type="CDD" id="cd19530">
    <property type="entry name" value="RecA-like_NVL_r2-like"/>
    <property type="match status" value="1"/>
</dbReference>
<evidence type="ECO:0000256" key="6">
    <source>
        <dbReference type="ARBA" id="ARBA00022741"/>
    </source>
</evidence>
<dbReference type="SUPFAM" id="SSF52540">
    <property type="entry name" value="P-loop containing nucleoside triphosphate hydrolases"/>
    <property type="match status" value="2"/>
</dbReference>
<keyword evidence="4" id="KW-0597">Phosphoprotein</keyword>
<dbReference type="InterPro" id="IPR041569">
    <property type="entry name" value="AAA_lid_3"/>
</dbReference>
<dbReference type="PANTHER" id="PTHR23077">
    <property type="entry name" value="AAA-FAMILY ATPASE"/>
    <property type="match status" value="1"/>
</dbReference>
<evidence type="ECO:0000259" key="11">
    <source>
        <dbReference type="SMART" id="SM00382"/>
    </source>
</evidence>
<dbReference type="InterPro" id="IPR003593">
    <property type="entry name" value="AAA+_ATPase"/>
</dbReference>
<feature type="region of interest" description="Disordered" evidence="10">
    <location>
        <begin position="169"/>
        <end position="216"/>
    </location>
</feature>
<feature type="domain" description="AAA+ ATPase" evidence="11">
    <location>
        <begin position="607"/>
        <end position="743"/>
    </location>
</feature>
<dbReference type="Proteomes" id="UP000094801">
    <property type="component" value="Unassembled WGS sequence"/>
</dbReference>
<dbReference type="GO" id="GO:1990275">
    <property type="term" value="F:preribosome binding"/>
    <property type="evidence" value="ECO:0007669"/>
    <property type="project" value="TreeGrafter"/>
</dbReference>
<dbReference type="GO" id="GO:0005730">
    <property type="term" value="C:nucleolus"/>
    <property type="evidence" value="ECO:0007669"/>
    <property type="project" value="UniProtKB-ARBA"/>
</dbReference>
<dbReference type="AlphaFoldDB" id="A0A1E4SXG0"/>
<dbReference type="PANTHER" id="PTHR23077:SF171">
    <property type="entry name" value="NUCLEAR VALOSIN-CONTAINING PROTEIN-LIKE"/>
    <property type="match status" value="1"/>
</dbReference>
<evidence type="ECO:0000313" key="13">
    <source>
        <dbReference type="Proteomes" id="UP000094801"/>
    </source>
</evidence>
<dbReference type="GO" id="GO:0003723">
    <property type="term" value="F:RNA binding"/>
    <property type="evidence" value="ECO:0007669"/>
    <property type="project" value="TreeGrafter"/>
</dbReference>
<dbReference type="GO" id="GO:0016020">
    <property type="term" value="C:membrane"/>
    <property type="evidence" value="ECO:0007669"/>
    <property type="project" value="UniProtKB-SubCell"/>
</dbReference>
<dbReference type="EMBL" id="KV453858">
    <property type="protein sequence ID" value="ODV84176.1"/>
    <property type="molecule type" value="Genomic_DNA"/>
</dbReference>
<name>A0A1E4SXG0_9ASCO</name>
<feature type="compositionally biased region" description="Basic residues" evidence="10">
    <location>
        <begin position="187"/>
        <end position="202"/>
    </location>
</feature>
<evidence type="ECO:0000256" key="1">
    <source>
        <dbReference type="ARBA" id="ARBA00004123"/>
    </source>
</evidence>
<evidence type="ECO:0000313" key="12">
    <source>
        <dbReference type="EMBL" id="ODV84176.1"/>
    </source>
</evidence>
<dbReference type="InterPro" id="IPR003960">
    <property type="entry name" value="ATPase_AAA_CS"/>
</dbReference>
<dbReference type="PROSITE" id="PS00674">
    <property type="entry name" value="AAA"/>
    <property type="match status" value="1"/>
</dbReference>
<dbReference type="FunFam" id="1.10.8.60:FF:000110">
    <property type="entry name" value="Ribosome biogenesis ATPase RIX7"/>
    <property type="match status" value="1"/>
</dbReference>
<evidence type="ECO:0000256" key="2">
    <source>
        <dbReference type="ARBA" id="ARBA00004170"/>
    </source>
</evidence>
<evidence type="ECO:0000256" key="5">
    <source>
        <dbReference type="ARBA" id="ARBA00022737"/>
    </source>
</evidence>
<dbReference type="GO" id="GO:0016887">
    <property type="term" value="F:ATP hydrolysis activity"/>
    <property type="evidence" value="ECO:0007669"/>
    <property type="project" value="InterPro"/>
</dbReference>
<organism evidence="12 13">
    <name type="scientific">[Candida] arabinofermentans NRRL YB-2248</name>
    <dbReference type="NCBI Taxonomy" id="983967"/>
    <lineage>
        <taxon>Eukaryota</taxon>
        <taxon>Fungi</taxon>
        <taxon>Dikarya</taxon>
        <taxon>Ascomycota</taxon>
        <taxon>Saccharomycotina</taxon>
        <taxon>Pichiomycetes</taxon>
        <taxon>Pichiales</taxon>
        <taxon>Pichiaceae</taxon>
        <taxon>Ogataea</taxon>
        <taxon>Ogataea/Candida clade</taxon>
    </lineage>
</organism>
<dbReference type="FunFam" id="3.40.50.300:FF:000018">
    <property type="entry name" value="Cell division control 48"/>
    <property type="match status" value="1"/>
</dbReference>
<reference evidence="13" key="1">
    <citation type="submission" date="2016-04" db="EMBL/GenBank/DDBJ databases">
        <title>Comparative genomics of biotechnologically important yeasts.</title>
        <authorList>
            <consortium name="DOE Joint Genome Institute"/>
            <person name="Riley R."/>
            <person name="Haridas S."/>
            <person name="Wolfe K.H."/>
            <person name="Lopes M.R."/>
            <person name="Hittinger C.T."/>
            <person name="Goker M."/>
            <person name="Salamov A."/>
            <person name="Wisecaver J."/>
            <person name="Long T.M."/>
            <person name="Aerts A.L."/>
            <person name="Barry K."/>
            <person name="Choi C."/>
            <person name="Clum A."/>
            <person name="Coughlan A.Y."/>
            <person name="Deshpande S."/>
            <person name="Douglass A.P."/>
            <person name="Hanson S.J."/>
            <person name="Klenk H.-P."/>
            <person name="Labutti K."/>
            <person name="Lapidus A."/>
            <person name="Lindquist E."/>
            <person name="Lipzen A."/>
            <person name="Meier-Kolthoff J.P."/>
            <person name="Ohm R.A."/>
            <person name="Otillar R.P."/>
            <person name="Pangilinan J."/>
            <person name="Peng Y."/>
            <person name="Rokas A."/>
            <person name="Rosa C.A."/>
            <person name="Scheuner C."/>
            <person name="Sibirny A.A."/>
            <person name="Slot J.C."/>
            <person name="Stielow J.B."/>
            <person name="Sun H."/>
            <person name="Kurtzman C.P."/>
            <person name="Blackwell M."/>
            <person name="Grigoriev I.V."/>
            <person name="Jeffries T.W."/>
        </authorList>
    </citation>
    <scope>NUCLEOTIDE SEQUENCE [LARGE SCALE GENOMIC DNA]</scope>
    <source>
        <strain evidence="13">NRRL YB-2248</strain>
    </source>
</reference>
<proteinExistence type="inferred from homology"/>
<gene>
    <name evidence="12" type="ORF">CANARDRAFT_29334</name>
</gene>
<keyword evidence="5" id="KW-0677">Repeat</keyword>
<evidence type="ECO:0000256" key="9">
    <source>
        <dbReference type="SAM" id="Coils"/>
    </source>
</evidence>
<dbReference type="Pfam" id="PF00004">
    <property type="entry name" value="AAA"/>
    <property type="match status" value="2"/>
</dbReference>
<dbReference type="InterPro" id="IPR050168">
    <property type="entry name" value="AAA_ATPase_domain"/>
</dbReference>
<keyword evidence="7" id="KW-0067">ATP-binding</keyword>
<keyword evidence="6" id="KW-0547">Nucleotide-binding</keyword>
<dbReference type="SMART" id="SM00382">
    <property type="entry name" value="AAA"/>
    <property type="match status" value="2"/>
</dbReference>
<dbReference type="GO" id="GO:0005524">
    <property type="term" value="F:ATP binding"/>
    <property type="evidence" value="ECO:0007669"/>
    <property type="project" value="UniProtKB-KW"/>
</dbReference>
<comment type="subcellular location">
    <subcellularLocation>
        <location evidence="2">Membrane</location>
        <topology evidence="2">Peripheral membrane protein</topology>
    </subcellularLocation>
    <subcellularLocation>
        <location evidence="1">Nucleus</location>
    </subcellularLocation>
</comment>
<dbReference type="STRING" id="983967.A0A1E4SXG0"/>
<keyword evidence="13" id="KW-1185">Reference proteome</keyword>
<evidence type="ECO:0000256" key="8">
    <source>
        <dbReference type="ARBA" id="ARBA00023242"/>
    </source>
</evidence>
<evidence type="ECO:0000256" key="4">
    <source>
        <dbReference type="ARBA" id="ARBA00022553"/>
    </source>
</evidence>
<dbReference type="InterPro" id="IPR003959">
    <property type="entry name" value="ATPase_AAA_core"/>
</dbReference>
<feature type="domain" description="AAA+ ATPase" evidence="11">
    <location>
        <begin position="248"/>
        <end position="389"/>
    </location>
</feature>
<dbReference type="Gene3D" id="1.10.8.60">
    <property type="match status" value="2"/>
</dbReference>
<dbReference type="FunFam" id="3.40.50.300:FF:000365">
    <property type="entry name" value="Ribosome biogenesis ATPase RIX7"/>
    <property type="match status" value="1"/>
</dbReference>
<evidence type="ECO:0000256" key="10">
    <source>
        <dbReference type="SAM" id="MobiDB-lite"/>
    </source>
</evidence>
<keyword evidence="8" id="KW-0539">Nucleus</keyword>
<comment type="similarity">
    <text evidence="3">Belongs to the AAA ATPase family.</text>
</comment>
<accession>A0A1E4SXG0</accession>
<dbReference type="OrthoDB" id="27435at2759"/>
<dbReference type="GO" id="GO:0042273">
    <property type="term" value="P:ribosomal large subunit biogenesis"/>
    <property type="evidence" value="ECO:0007669"/>
    <property type="project" value="UniProtKB-ARBA"/>
</dbReference>
<dbReference type="CDD" id="cd19518">
    <property type="entry name" value="RecA-like_NVL_r1-like"/>
    <property type="match status" value="1"/>
</dbReference>
<dbReference type="Pfam" id="PF17862">
    <property type="entry name" value="AAA_lid_3"/>
    <property type="match status" value="2"/>
</dbReference>
<keyword evidence="9" id="KW-0175">Coiled coil</keyword>
<dbReference type="InterPro" id="IPR027417">
    <property type="entry name" value="P-loop_NTPase"/>
</dbReference>
<sequence length="874" mass="97501">MAKAKGGSRKVGALQQEMDNKVYNLIMSLLEEETEIMRQKGITNGPITMALARDLTGRQIFEYVKTKDKYFGRVKDDHIRYSIDRTWKVVIADEEEEMRGMGLDPEKLNFNEDDEEGASDFNEEDLMDVKDINQANKSVVNVWNLPSSKNSQNKNDDEVIKPVEPIEEKIEAPEEQQQQQKEEEVKPKKRSKDSHKSAKRAKISKDRTPPTITLSSLGGLDEVTRELMEVVGLPILHPELYLSTGIQPPRGVLLHGPPGCGKTTIANALAGELQVPFISLSAPSVVSGMSGESEKKLREIFEEAKQLAPCLIFFDEIDAITPKRDGGAQREMERRIVAQLLTSMDELSLDKTGGKPVIVIGATNRPDSLDAALRRAGRFDREICINVPNEISRFNILESMTKQLKISGELGLMELAKMTPGFVGADLKALVTSAGIQAIKRIFSSMNKEQEQLLLLEGEQQQQEQQQQQQQQQQQLQEITNQEEGEITNGVDGMEIDSEIKEIQQHIFHESISNIDFMKLSTIQKFLLKHPSPLTTEQLEPLCITHDDFIDALPTIQPTAKREGFATVPDVTWANVGALMHIRVELHMAIVQPIKRPEIYERVGITAPAGVLMWGPPGCGKTLLAKAVANESKANFISVKGPELLNKYVGESERAVRQVFARARASVPCIIFFDELDALVPRRDTTLSESSSRVVNTLLTELDGLNDRKGIFVVGATNRPDMIDPAMLRPGRLDKTLYIELPTAPERLEILKTLINSNGTPVESSVDLNSIAHDERCRNFSGADLSSLVREAAVISLKRKLFTGINFGDENIKELSNGEDDEKIFVTSEDFDNALNSVKPSVSDRDRAKYERLNKRLGWSKTETNEAIDNTEVS</sequence>
<feature type="coiled-coil region" evidence="9">
    <location>
        <begin position="446"/>
        <end position="482"/>
    </location>
</feature>
<protein>
    <recommendedName>
        <fullName evidence="11">AAA+ ATPase domain-containing protein</fullName>
    </recommendedName>
</protein>
<evidence type="ECO:0000256" key="3">
    <source>
        <dbReference type="ARBA" id="ARBA00006914"/>
    </source>
</evidence>
<evidence type="ECO:0000256" key="7">
    <source>
        <dbReference type="ARBA" id="ARBA00022840"/>
    </source>
</evidence>
<dbReference type="Gene3D" id="3.40.50.300">
    <property type="entry name" value="P-loop containing nucleotide triphosphate hydrolases"/>
    <property type="match status" value="2"/>
</dbReference>